<dbReference type="Gene3D" id="3.30.1330.80">
    <property type="entry name" value="Hypothetical protein, similar to alpha- acetolactate decarboxylase, domain 2"/>
    <property type="match status" value="1"/>
</dbReference>
<dbReference type="GO" id="GO:0005634">
    <property type="term" value="C:nucleus"/>
    <property type="evidence" value="ECO:0007669"/>
    <property type="project" value="TreeGrafter"/>
</dbReference>
<feature type="region of interest" description="Disordered" evidence="5">
    <location>
        <begin position="212"/>
        <end position="243"/>
    </location>
</feature>
<name>A0A9W7ILR8_HIBTR</name>
<evidence type="ECO:0000256" key="2">
    <source>
        <dbReference type="ARBA" id="ARBA00023125"/>
    </source>
</evidence>
<dbReference type="InterPro" id="IPR014476">
    <property type="entry name" value="AHL15-29"/>
</dbReference>
<protein>
    <recommendedName>
        <fullName evidence="6">PPC domain-containing protein</fullName>
    </recommendedName>
</protein>
<keyword evidence="1" id="KW-0805">Transcription regulation</keyword>
<keyword evidence="8" id="KW-1185">Reference proteome</keyword>
<gene>
    <name evidence="7" type="ORF">HRI_003408000</name>
</gene>
<reference evidence="7" key="1">
    <citation type="submission" date="2023-05" db="EMBL/GenBank/DDBJ databases">
        <title>Genome and transcriptome analyses reveal genes involved in the formation of fine ridges on petal epidermal cells in Hibiscus trionum.</title>
        <authorList>
            <person name="Koshimizu S."/>
            <person name="Masuda S."/>
            <person name="Ishii T."/>
            <person name="Shirasu K."/>
            <person name="Hoshino A."/>
            <person name="Arita M."/>
        </authorList>
    </citation>
    <scope>NUCLEOTIDE SEQUENCE</scope>
    <source>
        <strain evidence="7">Hamamatsu line</strain>
    </source>
</reference>
<feature type="compositionally biased region" description="Polar residues" evidence="5">
    <location>
        <begin position="233"/>
        <end position="243"/>
    </location>
</feature>
<evidence type="ECO:0000256" key="1">
    <source>
        <dbReference type="ARBA" id="ARBA00023015"/>
    </source>
</evidence>
<evidence type="ECO:0000256" key="4">
    <source>
        <dbReference type="ARBA" id="ARBA00023242"/>
    </source>
</evidence>
<accession>A0A9W7ILR8</accession>
<dbReference type="CDD" id="cd11378">
    <property type="entry name" value="DUF296"/>
    <property type="match status" value="1"/>
</dbReference>
<dbReference type="GO" id="GO:0003700">
    <property type="term" value="F:DNA-binding transcription factor activity"/>
    <property type="evidence" value="ECO:0007669"/>
    <property type="project" value="TreeGrafter"/>
</dbReference>
<dbReference type="PANTHER" id="PTHR31100:SF63">
    <property type="entry name" value="AT-HOOK MOTIF NUCLEAR-LOCALIZED PROTEIN"/>
    <property type="match status" value="1"/>
</dbReference>
<dbReference type="EMBL" id="BSYR01000030">
    <property type="protein sequence ID" value="GMI97387.1"/>
    <property type="molecule type" value="Genomic_DNA"/>
</dbReference>
<organism evidence="7 8">
    <name type="scientific">Hibiscus trionum</name>
    <name type="common">Flower of an hour</name>
    <dbReference type="NCBI Taxonomy" id="183268"/>
    <lineage>
        <taxon>Eukaryota</taxon>
        <taxon>Viridiplantae</taxon>
        <taxon>Streptophyta</taxon>
        <taxon>Embryophyta</taxon>
        <taxon>Tracheophyta</taxon>
        <taxon>Spermatophyta</taxon>
        <taxon>Magnoliopsida</taxon>
        <taxon>eudicotyledons</taxon>
        <taxon>Gunneridae</taxon>
        <taxon>Pentapetalae</taxon>
        <taxon>rosids</taxon>
        <taxon>malvids</taxon>
        <taxon>Malvales</taxon>
        <taxon>Malvaceae</taxon>
        <taxon>Malvoideae</taxon>
        <taxon>Hibiscus</taxon>
    </lineage>
</organism>
<keyword evidence="2" id="KW-0238">DNA-binding</keyword>
<evidence type="ECO:0000256" key="3">
    <source>
        <dbReference type="ARBA" id="ARBA00023163"/>
    </source>
</evidence>
<evidence type="ECO:0000313" key="7">
    <source>
        <dbReference type="EMBL" id="GMI97387.1"/>
    </source>
</evidence>
<dbReference type="InterPro" id="IPR005175">
    <property type="entry name" value="PPC_dom"/>
</dbReference>
<feature type="domain" description="PPC" evidence="6">
    <location>
        <begin position="85"/>
        <end position="231"/>
    </location>
</feature>
<dbReference type="AlphaFoldDB" id="A0A9W7ILR8"/>
<dbReference type="OrthoDB" id="958407at2759"/>
<dbReference type="Proteomes" id="UP001165190">
    <property type="component" value="Unassembled WGS sequence"/>
</dbReference>
<keyword evidence="4" id="KW-0539">Nucleus</keyword>
<evidence type="ECO:0000259" key="6">
    <source>
        <dbReference type="PROSITE" id="PS51742"/>
    </source>
</evidence>
<feature type="region of interest" description="Disordered" evidence="5">
    <location>
        <begin position="14"/>
        <end position="83"/>
    </location>
</feature>
<dbReference type="GO" id="GO:0003680">
    <property type="term" value="F:minor groove of adenine-thymine-rich DNA binding"/>
    <property type="evidence" value="ECO:0007669"/>
    <property type="project" value="InterPro"/>
</dbReference>
<dbReference type="PROSITE" id="PS51742">
    <property type="entry name" value="PPC"/>
    <property type="match status" value="1"/>
</dbReference>
<evidence type="ECO:0000256" key="5">
    <source>
        <dbReference type="SAM" id="MobiDB-lite"/>
    </source>
</evidence>
<proteinExistence type="predicted"/>
<dbReference type="PANTHER" id="PTHR31100">
    <property type="entry name" value="AT-HOOK MOTIF NUCLEAR-LOCALIZED PROTEIN 15"/>
    <property type="match status" value="1"/>
</dbReference>
<dbReference type="SUPFAM" id="SSF117856">
    <property type="entry name" value="AF0104/ALDC/Ptd012-like"/>
    <property type="match status" value="1"/>
</dbReference>
<comment type="caution">
    <text evidence="7">The sequence shown here is derived from an EMBL/GenBank/DDBJ whole genome shotgun (WGS) entry which is preliminary data.</text>
</comment>
<evidence type="ECO:0000313" key="8">
    <source>
        <dbReference type="Proteomes" id="UP001165190"/>
    </source>
</evidence>
<keyword evidence="3" id="KW-0804">Transcription</keyword>
<dbReference type="Pfam" id="PF03479">
    <property type="entry name" value="PCC"/>
    <property type="match status" value="1"/>
</dbReference>
<sequence length="288" mass="30231">MADYRSAAAISQAYASGNDEDRSSPSFSASGGGSPNSETPNMKAITLDHHQQIPPQNTIKKRRGRPQGSKNKPKPPVLITRDGGSSPVKTVILQIPPGSDVIERIISFACSNHVGVGILSATGSVSNVLLCSNPHEPANIFKGPLELHSLTGSFFADYGSPSSSNGTPGRSSPPLSFRVTLQGPQFNLFGGRLVGKLTAATQVHVVAAVSASPSFDKDSPSEDDSEDPRRQQTRACNNVNGATGSFPSTSMAMGVYGVANLAPPPSSFPFSHLSMPWGWGSSHEMNMN</sequence>